<keyword evidence="3" id="KW-1185">Reference proteome</keyword>
<accession>A0ABY5ZJQ7</accession>
<evidence type="ECO:0000313" key="2">
    <source>
        <dbReference type="EMBL" id="UWZ78217.1"/>
    </source>
</evidence>
<feature type="chain" id="PRO_5047194302" evidence="1">
    <location>
        <begin position="22"/>
        <end position="123"/>
    </location>
</feature>
<name>A0ABY5ZJQ7_9BACT</name>
<evidence type="ECO:0000313" key="3">
    <source>
        <dbReference type="Proteomes" id="UP001060414"/>
    </source>
</evidence>
<protein>
    <submittedName>
        <fullName evidence="2">Uncharacterized protein</fullName>
    </submittedName>
</protein>
<proteinExistence type="predicted"/>
<organism evidence="2 3">
    <name type="scientific">Geoalkalibacter halelectricus</name>
    <dbReference type="NCBI Taxonomy" id="2847045"/>
    <lineage>
        <taxon>Bacteria</taxon>
        <taxon>Pseudomonadati</taxon>
        <taxon>Thermodesulfobacteriota</taxon>
        <taxon>Desulfuromonadia</taxon>
        <taxon>Desulfuromonadales</taxon>
        <taxon>Geoalkalibacteraceae</taxon>
        <taxon>Geoalkalibacter</taxon>
    </lineage>
</organism>
<dbReference type="Proteomes" id="UP001060414">
    <property type="component" value="Chromosome"/>
</dbReference>
<dbReference type="EMBL" id="CP092109">
    <property type="protein sequence ID" value="UWZ78217.1"/>
    <property type="molecule type" value="Genomic_DNA"/>
</dbReference>
<gene>
    <name evidence="2" type="ORF">L9S41_10955</name>
</gene>
<reference evidence="2" key="1">
    <citation type="journal article" date="2022" name="Environ. Microbiol.">
        <title>Geoalkalibacter halelectricus SAP #1 sp. nov. possessing extracellular electron transfer and mineral#reducing capabilities from a haloalkaline environment.</title>
        <authorList>
            <person name="Yadav S."/>
            <person name="Singh R."/>
            <person name="Sundharam S.S."/>
            <person name="Chaudhary S."/>
            <person name="Krishnamurthi S."/>
            <person name="Patil S.A."/>
        </authorList>
    </citation>
    <scope>NUCLEOTIDE SEQUENCE</scope>
    <source>
        <strain evidence="2">SAP-1</strain>
    </source>
</reference>
<sequence length="123" mass="12796">MKKALLAAIVMVMTLALAAVAAEPSRMALEVGEQIYACGCGVNCPCDTLAKRDGKCTCGRDMVRAEVLEVGENEAVIRIAGEKRTVKTLAKYACACGPACPCVAISQNSGKCVCGRDMAAVTH</sequence>
<evidence type="ECO:0000256" key="1">
    <source>
        <dbReference type="SAM" id="SignalP"/>
    </source>
</evidence>
<feature type="signal peptide" evidence="1">
    <location>
        <begin position="1"/>
        <end position="21"/>
    </location>
</feature>
<dbReference type="RefSeq" id="WP_260746565.1">
    <property type="nucleotide sequence ID" value="NZ_CP092109.1"/>
</dbReference>
<keyword evidence="1" id="KW-0732">Signal</keyword>